<feature type="non-terminal residue" evidence="2">
    <location>
        <position position="1"/>
    </location>
</feature>
<feature type="region of interest" description="Disordered" evidence="1">
    <location>
        <begin position="1"/>
        <end position="81"/>
    </location>
</feature>
<feature type="non-terminal residue" evidence="2">
    <location>
        <position position="81"/>
    </location>
</feature>
<organism evidence="2">
    <name type="scientific">Tanacetum cinerariifolium</name>
    <name type="common">Dalmatian daisy</name>
    <name type="synonym">Chrysanthemum cinerariifolium</name>
    <dbReference type="NCBI Taxonomy" id="118510"/>
    <lineage>
        <taxon>Eukaryota</taxon>
        <taxon>Viridiplantae</taxon>
        <taxon>Streptophyta</taxon>
        <taxon>Embryophyta</taxon>
        <taxon>Tracheophyta</taxon>
        <taxon>Spermatophyta</taxon>
        <taxon>Magnoliopsida</taxon>
        <taxon>eudicotyledons</taxon>
        <taxon>Gunneridae</taxon>
        <taxon>Pentapetalae</taxon>
        <taxon>asterids</taxon>
        <taxon>campanulids</taxon>
        <taxon>Asterales</taxon>
        <taxon>Asteraceae</taxon>
        <taxon>Asteroideae</taxon>
        <taxon>Anthemideae</taxon>
        <taxon>Anthemidinae</taxon>
        <taxon>Tanacetum</taxon>
    </lineage>
</organism>
<evidence type="ECO:0000313" key="2">
    <source>
        <dbReference type="EMBL" id="GFD60302.1"/>
    </source>
</evidence>
<accession>A0A699XJW3</accession>
<dbReference type="EMBL" id="BKCJ011876031">
    <property type="protein sequence ID" value="GFD60302.1"/>
    <property type="molecule type" value="Genomic_DNA"/>
</dbReference>
<gene>
    <name evidence="2" type="ORF">Tci_932271</name>
</gene>
<protein>
    <submittedName>
        <fullName evidence="2">Uncharacterized protein</fullName>
    </submittedName>
</protein>
<sequence length="81" mass="8126">RDRAHDPGLRAPSVADASRSVDRRARVPPGSADQPAAGASGQRPPADSVAGQRPVSRGYGLGPTASGCASVDGDYRADGIS</sequence>
<evidence type="ECO:0000256" key="1">
    <source>
        <dbReference type="SAM" id="MobiDB-lite"/>
    </source>
</evidence>
<dbReference type="AlphaFoldDB" id="A0A699XJW3"/>
<proteinExistence type="predicted"/>
<reference evidence="2" key="1">
    <citation type="journal article" date="2019" name="Sci. Rep.">
        <title>Draft genome of Tanacetum cinerariifolium, the natural source of mosquito coil.</title>
        <authorList>
            <person name="Yamashiro T."/>
            <person name="Shiraishi A."/>
            <person name="Satake H."/>
            <person name="Nakayama K."/>
        </authorList>
    </citation>
    <scope>NUCLEOTIDE SEQUENCE</scope>
</reference>
<comment type="caution">
    <text evidence="2">The sequence shown here is derived from an EMBL/GenBank/DDBJ whole genome shotgun (WGS) entry which is preliminary data.</text>
</comment>
<name>A0A699XJW3_TANCI</name>